<dbReference type="OrthoDB" id="2897838at2759"/>
<reference evidence="1 2" key="1">
    <citation type="submission" date="2011-02" db="EMBL/GenBank/DDBJ databases">
        <title>The Genome Sequence of Sphaeroforma arctica JP610.</title>
        <authorList>
            <consortium name="The Broad Institute Genome Sequencing Platform"/>
            <person name="Russ C."/>
            <person name="Cuomo C."/>
            <person name="Young S.K."/>
            <person name="Zeng Q."/>
            <person name="Gargeya S."/>
            <person name="Alvarado L."/>
            <person name="Berlin A."/>
            <person name="Chapman S.B."/>
            <person name="Chen Z."/>
            <person name="Freedman E."/>
            <person name="Gellesch M."/>
            <person name="Goldberg J."/>
            <person name="Griggs A."/>
            <person name="Gujja S."/>
            <person name="Heilman E."/>
            <person name="Heiman D."/>
            <person name="Howarth C."/>
            <person name="Mehta T."/>
            <person name="Neiman D."/>
            <person name="Pearson M."/>
            <person name="Roberts A."/>
            <person name="Saif S."/>
            <person name="Shea T."/>
            <person name="Shenoy N."/>
            <person name="Sisk P."/>
            <person name="Stolte C."/>
            <person name="Sykes S."/>
            <person name="White J."/>
            <person name="Yandava C."/>
            <person name="Burger G."/>
            <person name="Gray M.W."/>
            <person name="Holland P.W.H."/>
            <person name="King N."/>
            <person name="Lang F.B.F."/>
            <person name="Roger A.J."/>
            <person name="Ruiz-Trillo I."/>
            <person name="Haas B."/>
            <person name="Nusbaum C."/>
            <person name="Birren B."/>
        </authorList>
    </citation>
    <scope>NUCLEOTIDE SEQUENCE [LARGE SCALE GENOMIC DNA]</scope>
    <source>
        <strain evidence="1 2">JP610</strain>
    </source>
</reference>
<dbReference type="EMBL" id="KQ244155">
    <property type="protein sequence ID" value="KNC74703.1"/>
    <property type="molecule type" value="Genomic_DNA"/>
</dbReference>
<dbReference type="Proteomes" id="UP000054560">
    <property type="component" value="Unassembled WGS sequence"/>
</dbReference>
<organism evidence="1 2">
    <name type="scientific">Sphaeroforma arctica JP610</name>
    <dbReference type="NCBI Taxonomy" id="667725"/>
    <lineage>
        <taxon>Eukaryota</taxon>
        <taxon>Ichthyosporea</taxon>
        <taxon>Ichthyophonida</taxon>
        <taxon>Sphaeroforma</taxon>
    </lineage>
</organism>
<dbReference type="RefSeq" id="XP_014148605.1">
    <property type="nucleotide sequence ID" value="XM_014293130.1"/>
</dbReference>
<dbReference type="AlphaFoldDB" id="A0A0L0FF78"/>
<gene>
    <name evidence="1" type="ORF">SARC_12758</name>
</gene>
<accession>A0A0L0FF78</accession>
<evidence type="ECO:0000313" key="2">
    <source>
        <dbReference type="Proteomes" id="UP000054560"/>
    </source>
</evidence>
<keyword evidence="2" id="KW-1185">Reference proteome</keyword>
<proteinExistence type="predicted"/>
<evidence type="ECO:0000313" key="1">
    <source>
        <dbReference type="EMBL" id="KNC74703.1"/>
    </source>
</evidence>
<feature type="non-terminal residue" evidence="1">
    <location>
        <position position="244"/>
    </location>
</feature>
<dbReference type="GeneID" id="25913262"/>
<sequence length="244" mass="26760">MVPYNSPTVEGGVFALDTWFGRSWYMNAPFSKLDAGVQRVKADRATATLVVPYYPETAWFKQMVPSLADTPIVIPPAHGVFLRYGREPMPPPPFVTLICHLSPRCEKFTSAEGFWAAVDAHRPVTSALVRALANRPDDLESCIVQDRVAPAVAGVVEKPVRCGHDPSLGGFALKPIEHVVGSCTFMTTTVKPDESVLEESVRRAEREYDVHRARGVAVMTRAQRLRASAAGEELTVEESVSLLV</sequence>
<protein>
    <submittedName>
        <fullName evidence="1">Uncharacterized protein</fullName>
    </submittedName>
</protein>
<name>A0A0L0FF78_9EUKA</name>